<name>A0ABW8M7R2_9ACTN</name>
<dbReference type="Pfam" id="PF00501">
    <property type="entry name" value="AMP-binding"/>
    <property type="match status" value="1"/>
</dbReference>
<protein>
    <submittedName>
        <fullName evidence="2">AMP-binding protein</fullName>
    </submittedName>
</protein>
<evidence type="ECO:0000313" key="2">
    <source>
        <dbReference type="EMBL" id="MFK4274199.1"/>
    </source>
</evidence>
<organism evidence="2 3">
    <name type="scientific">Streptomyces milbemycinicus</name>
    <dbReference type="NCBI Taxonomy" id="476552"/>
    <lineage>
        <taxon>Bacteria</taxon>
        <taxon>Bacillati</taxon>
        <taxon>Actinomycetota</taxon>
        <taxon>Actinomycetes</taxon>
        <taxon>Kitasatosporales</taxon>
        <taxon>Streptomycetaceae</taxon>
        <taxon>Streptomyces</taxon>
    </lineage>
</organism>
<dbReference type="EMBL" id="JBJDQH010000575">
    <property type="protein sequence ID" value="MFK4274199.1"/>
    <property type="molecule type" value="Genomic_DNA"/>
</dbReference>
<feature type="non-terminal residue" evidence="2">
    <location>
        <position position="186"/>
    </location>
</feature>
<reference evidence="2 3" key="1">
    <citation type="submission" date="2024-11" db="EMBL/GenBank/DDBJ databases">
        <title>The Natural Products Discovery Center: Release of the First 8490 Sequenced Strains for Exploring Actinobacteria Biosynthetic Diversity.</title>
        <authorList>
            <person name="Kalkreuter E."/>
            <person name="Kautsar S.A."/>
            <person name="Yang D."/>
            <person name="Bader C.D."/>
            <person name="Teijaro C.N."/>
            <person name="Fluegel L."/>
            <person name="Davis C.M."/>
            <person name="Simpson J.R."/>
            <person name="Lauterbach L."/>
            <person name="Steele A.D."/>
            <person name="Gui C."/>
            <person name="Meng S."/>
            <person name="Li G."/>
            <person name="Viehrig K."/>
            <person name="Ye F."/>
            <person name="Su P."/>
            <person name="Kiefer A.F."/>
            <person name="Nichols A."/>
            <person name="Cepeda A.J."/>
            <person name="Yan W."/>
            <person name="Fan B."/>
            <person name="Jiang Y."/>
            <person name="Adhikari A."/>
            <person name="Zheng C.-J."/>
            <person name="Schuster L."/>
            <person name="Cowan T.M."/>
            <person name="Smanski M.J."/>
            <person name="Chevrette M.G."/>
            <person name="De Carvalho L.P.S."/>
            <person name="Shen B."/>
        </authorList>
    </citation>
    <scope>NUCLEOTIDE SEQUENCE [LARGE SCALE GENOMIC DNA]</scope>
    <source>
        <strain evidence="2 3">NPDC020863</strain>
    </source>
</reference>
<comment type="caution">
    <text evidence="2">The sequence shown here is derived from an EMBL/GenBank/DDBJ whole genome shotgun (WGS) entry which is preliminary data.</text>
</comment>
<dbReference type="InterPro" id="IPR045851">
    <property type="entry name" value="AMP-bd_C_sf"/>
</dbReference>
<evidence type="ECO:0000259" key="1">
    <source>
        <dbReference type="Pfam" id="PF00501"/>
    </source>
</evidence>
<sequence>ALDLGRLADWYERHGEGAACAPLLVNMYGITETTVHVSHLALDRELAASGAGSLIGRGIPDLRVRVLDGALRPAPPGVAGEMYVAGAGVAQGYLKRPGLSASRFVADPFAGDGSRMYRTGDLARWTADGLLEYLGRADDQVKIRGFRIETGEIAAALSACQGVADCAVVAADDRGGERRLVAGVVP</sequence>
<dbReference type="Gene3D" id="3.30.300.30">
    <property type="match status" value="1"/>
</dbReference>
<proteinExistence type="predicted"/>
<dbReference type="SUPFAM" id="SSF56801">
    <property type="entry name" value="Acetyl-CoA synthetase-like"/>
    <property type="match status" value="1"/>
</dbReference>
<feature type="domain" description="AMP-dependent synthetase/ligase" evidence="1">
    <location>
        <begin position="10"/>
        <end position="94"/>
    </location>
</feature>
<dbReference type="PANTHER" id="PTHR45527">
    <property type="entry name" value="NONRIBOSOMAL PEPTIDE SYNTHETASE"/>
    <property type="match status" value="1"/>
</dbReference>
<evidence type="ECO:0000313" key="3">
    <source>
        <dbReference type="Proteomes" id="UP001620295"/>
    </source>
</evidence>
<dbReference type="InterPro" id="IPR042099">
    <property type="entry name" value="ANL_N_sf"/>
</dbReference>
<dbReference type="Gene3D" id="3.40.50.12780">
    <property type="entry name" value="N-terminal domain of ligase-like"/>
    <property type="match status" value="1"/>
</dbReference>
<accession>A0ABW8M7R2</accession>
<dbReference type="Proteomes" id="UP001620295">
    <property type="component" value="Unassembled WGS sequence"/>
</dbReference>
<keyword evidence="3" id="KW-1185">Reference proteome</keyword>
<gene>
    <name evidence="2" type="ORF">ACI2L5_56650</name>
</gene>
<dbReference type="PANTHER" id="PTHR45527:SF1">
    <property type="entry name" value="FATTY ACID SYNTHASE"/>
    <property type="match status" value="1"/>
</dbReference>
<feature type="non-terminal residue" evidence="2">
    <location>
        <position position="1"/>
    </location>
</feature>
<dbReference type="RefSeq" id="WP_404749789.1">
    <property type="nucleotide sequence ID" value="NZ_JBJDQH010000575.1"/>
</dbReference>
<dbReference type="InterPro" id="IPR000873">
    <property type="entry name" value="AMP-dep_synth/lig_dom"/>
</dbReference>